<evidence type="ECO:0000256" key="1">
    <source>
        <dbReference type="SAM" id="MobiDB-lite"/>
    </source>
</evidence>
<dbReference type="InterPro" id="IPR036388">
    <property type="entry name" value="WH-like_DNA-bd_sf"/>
</dbReference>
<dbReference type="Proteomes" id="UP001596250">
    <property type="component" value="Unassembled WGS sequence"/>
</dbReference>
<evidence type="ECO:0000313" key="3">
    <source>
        <dbReference type="Proteomes" id="UP001596250"/>
    </source>
</evidence>
<comment type="caution">
    <text evidence="2">The sequence shown here is derived from an EMBL/GenBank/DDBJ whole genome shotgun (WGS) entry which is preliminary data.</text>
</comment>
<feature type="compositionally biased region" description="Acidic residues" evidence="1">
    <location>
        <begin position="289"/>
        <end position="306"/>
    </location>
</feature>
<dbReference type="RefSeq" id="WP_379894384.1">
    <property type="nucleotide sequence ID" value="NZ_CBCSCT010000056.1"/>
</dbReference>
<reference evidence="3" key="1">
    <citation type="journal article" date="2019" name="Int. J. Syst. Evol. Microbiol.">
        <title>The Global Catalogue of Microorganisms (GCM) 10K type strain sequencing project: providing services to taxonomists for standard genome sequencing and annotation.</title>
        <authorList>
            <consortium name="The Broad Institute Genomics Platform"/>
            <consortium name="The Broad Institute Genome Sequencing Center for Infectious Disease"/>
            <person name="Wu L."/>
            <person name="Ma J."/>
        </authorList>
    </citation>
    <scope>NUCLEOTIDE SEQUENCE [LARGE SCALE GENOMIC DNA]</scope>
    <source>
        <strain evidence="3">CCM 8749</strain>
    </source>
</reference>
<name>A0ABW1IQC7_9BACL</name>
<proteinExistence type="predicted"/>
<dbReference type="Pfam" id="PF13730">
    <property type="entry name" value="HTH_36"/>
    <property type="match status" value="1"/>
</dbReference>
<feature type="region of interest" description="Disordered" evidence="1">
    <location>
        <begin position="286"/>
        <end position="306"/>
    </location>
</feature>
<dbReference type="EMBL" id="JBHSQV010000149">
    <property type="protein sequence ID" value="MFC5987058.1"/>
    <property type="molecule type" value="Genomic_DNA"/>
</dbReference>
<keyword evidence="3" id="KW-1185">Reference proteome</keyword>
<evidence type="ECO:0000313" key="2">
    <source>
        <dbReference type="EMBL" id="MFC5987058.1"/>
    </source>
</evidence>
<gene>
    <name evidence="2" type="ORF">ACFPXP_11650</name>
</gene>
<dbReference type="Gene3D" id="1.10.10.10">
    <property type="entry name" value="Winged helix-like DNA-binding domain superfamily/Winged helix DNA-binding domain"/>
    <property type="match status" value="1"/>
</dbReference>
<sequence>MKRIPILGPTIEHGDDNDDIRNYYYYWRNNNSSLKSPFFSLFKSFKEKELLKDLDEGALRLYLYFGFVADNDHGHSWHSIETISKYFGKQTRTIDHWIKKLVDAGLIYRTKDKKKSHTTFMIPYTDTIIVQKPVKKHLEDAQPLLDDVLEKLKNLEGLYGKIIRVHHIFSWGTSKKTKRVSESADITNFLFIITQRPNDILVGHVLHLRKSLDKGISQLHIDDVAVFDSPYEFNGTSIQGIAVTHTQRILQKENISTLMTFMRDLSQADEDSFLQHAKVIYGEISPVLETEDQQTEPEENEDEGGG</sequence>
<accession>A0ABW1IQC7</accession>
<protein>
    <submittedName>
        <fullName evidence="2">Helix-turn-helix domain-containing protein</fullName>
    </submittedName>
</protein>
<organism evidence="2 3">
    <name type="scientific">Marinicrinis lubricantis</name>
    <dbReference type="NCBI Taxonomy" id="2086470"/>
    <lineage>
        <taxon>Bacteria</taxon>
        <taxon>Bacillati</taxon>
        <taxon>Bacillota</taxon>
        <taxon>Bacilli</taxon>
        <taxon>Bacillales</taxon>
        <taxon>Paenibacillaceae</taxon>
    </lineage>
</organism>